<feature type="compositionally biased region" description="Polar residues" evidence="1">
    <location>
        <begin position="16"/>
        <end position="27"/>
    </location>
</feature>
<protein>
    <submittedName>
        <fullName evidence="2">Uncharacterized protein</fullName>
    </submittedName>
</protein>
<dbReference type="EMBL" id="WNYA01036913">
    <property type="protein sequence ID" value="KAG8536880.1"/>
    <property type="molecule type" value="Genomic_DNA"/>
</dbReference>
<sequence>MRDVPTGKREEDNPPEATTDNLSTNPEGSFMLLVNYLQAKEEDMEEYLLTQNPELHYTDPSYDPLIPEEPSPEQSHVYRRAGHRGAGKMVTKRTSHLANSGIHIRHK</sequence>
<feature type="region of interest" description="Disordered" evidence="1">
    <location>
        <begin position="55"/>
        <end position="107"/>
    </location>
</feature>
<feature type="non-terminal residue" evidence="2">
    <location>
        <position position="107"/>
    </location>
</feature>
<feature type="region of interest" description="Disordered" evidence="1">
    <location>
        <begin position="1"/>
        <end position="27"/>
    </location>
</feature>
<evidence type="ECO:0000313" key="3">
    <source>
        <dbReference type="Proteomes" id="UP000824782"/>
    </source>
</evidence>
<feature type="compositionally biased region" description="Basic residues" evidence="1">
    <location>
        <begin position="77"/>
        <end position="95"/>
    </location>
</feature>
<keyword evidence="3" id="KW-1185">Reference proteome</keyword>
<evidence type="ECO:0000256" key="1">
    <source>
        <dbReference type="SAM" id="MobiDB-lite"/>
    </source>
</evidence>
<comment type="caution">
    <text evidence="2">The sequence shown here is derived from an EMBL/GenBank/DDBJ whole genome shotgun (WGS) entry which is preliminary data.</text>
</comment>
<feature type="compositionally biased region" description="Basic and acidic residues" evidence="1">
    <location>
        <begin position="1"/>
        <end position="12"/>
    </location>
</feature>
<name>A0AAV6YPZ4_ENGPU</name>
<organism evidence="2 3">
    <name type="scientific">Engystomops pustulosus</name>
    <name type="common">Tungara frog</name>
    <name type="synonym">Physalaemus pustulosus</name>
    <dbReference type="NCBI Taxonomy" id="76066"/>
    <lineage>
        <taxon>Eukaryota</taxon>
        <taxon>Metazoa</taxon>
        <taxon>Chordata</taxon>
        <taxon>Craniata</taxon>
        <taxon>Vertebrata</taxon>
        <taxon>Euteleostomi</taxon>
        <taxon>Amphibia</taxon>
        <taxon>Batrachia</taxon>
        <taxon>Anura</taxon>
        <taxon>Neobatrachia</taxon>
        <taxon>Hyloidea</taxon>
        <taxon>Leptodactylidae</taxon>
        <taxon>Leiuperinae</taxon>
        <taxon>Engystomops</taxon>
    </lineage>
</organism>
<dbReference type="Proteomes" id="UP000824782">
    <property type="component" value="Unassembled WGS sequence"/>
</dbReference>
<dbReference type="AlphaFoldDB" id="A0AAV6YPZ4"/>
<accession>A0AAV6YPZ4</accession>
<gene>
    <name evidence="2" type="ORF">GDO81_025500</name>
</gene>
<evidence type="ECO:0000313" key="2">
    <source>
        <dbReference type="EMBL" id="KAG8536880.1"/>
    </source>
</evidence>
<proteinExistence type="predicted"/>
<reference evidence="2" key="1">
    <citation type="thesis" date="2020" institute="ProQuest LLC" country="789 East Eisenhower Parkway, Ann Arbor, MI, USA">
        <title>Comparative Genomics and Chromosome Evolution.</title>
        <authorList>
            <person name="Mudd A.B."/>
        </authorList>
    </citation>
    <scope>NUCLEOTIDE SEQUENCE</scope>
    <source>
        <strain evidence="2">237g6f4</strain>
        <tissue evidence="2">Blood</tissue>
    </source>
</reference>